<accession>A0A0F9AXM3</accession>
<name>A0A0F9AXM3_9ZZZZ</name>
<organism evidence="1">
    <name type="scientific">marine sediment metagenome</name>
    <dbReference type="NCBI Taxonomy" id="412755"/>
    <lineage>
        <taxon>unclassified sequences</taxon>
        <taxon>metagenomes</taxon>
        <taxon>ecological metagenomes</taxon>
    </lineage>
</organism>
<gene>
    <name evidence="1" type="ORF">LCGC14_2516410</name>
</gene>
<proteinExistence type="predicted"/>
<protein>
    <submittedName>
        <fullName evidence="1">Uncharacterized protein</fullName>
    </submittedName>
</protein>
<dbReference type="EMBL" id="LAZR01040488">
    <property type="protein sequence ID" value="KKL14364.1"/>
    <property type="molecule type" value="Genomic_DNA"/>
</dbReference>
<sequence>MVKVKILDGNKEFLIKEISYKKARFNRTFRDKIVILLYLNENCKKTEGELDAE</sequence>
<dbReference type="AlphaFoldDB" id="A0A0F9AXM3"/>
<comment type="caution">
    <text evidence="1">The sequence shown here is derived from an EMBL/GenBank/DDBJ whole genome shotgun (WGS) entry which is preliminary data.</text>
</comment>
<reference evidence="1" key="1">
    <citation type="journal article" date="2015" name="Nature">
        <title>Complex archaea that bridge the gap between prokaryotes and eukaryotes.</title>
        <authorList>
            <person name="Spang A."/>
            <person name="Saw J.H."/>
            <person name="Jorgensen S.L."/>
            <person name="Zaremba-Niedzwiedzka K."/>
            <person name="Martijn J."/>
            <person name="Lind A.E."/>
            <person name="van Eijk R."/>
            <person name="Schleper C."/>
            <person name="Guy L."/>
            <person name="Ettema T.J."/>
        </authorList>
    </citation>
    <scope>NUCLEOTIDE SEQUENCE</scope>
</reference>
<evidence type="ECO:0000313" key="1">
    <source>
        <dbReference type="EMBL" id="KKL14364.1"/>
    </source>
</evidence>